<dbReference type="InterPro" id="IPR052894">
    <property type="entry name" value="AsmA-related"/>
</dbReference>
<name>A0ABS5HGE5_9BACT</name>
<proteinExistence type="predicted"/>
<dbReference type="RefSeq" id="WP_212141408.1">
    <property type="nucleotide sequence ID" value="NZ_JAGSSW010000001.1"/>
</dbReference>
<protein>
    <submittedName>
        <fullName evidence="3">DUF748 domain-containing protein</fullName>
    </submittedName>
</protein>
<feature type="region of interest" description="Disordered" evidence="1">
    <location>
        <begin position="708"/>
        <end position="728"/>
    </location>
</feature>
<evidence type="ECO:0000256" key="2">
    <source>
        <dbReference type="SAM" id="Phobius"/>
    </source>
</evidence>
<evidence type="ECO:0000313" key="4">
    <source>
        <dbReference type="Proteomes" id="UP000682951"/>
    </source>
</evidence>
<evidence type="ECO:0000256" key="1">
    <source>
        <dbReference type="SAM" id="MobiDB-lite"/>
    </source>
</evidence>
<dbReference type="EMBL" id="JAGSSW010000001">
    <property type="protein sequence ID" value="MBR8463172.1"/>
    <property type="molecule type" value="Genomic_DNA"/>
</dbReference>
<feature type="transmembrane region" description="Helical" evidence="2">
    <location>
        <begin position="7"/>
        <end position="34"/>
    </location>
</feature>
<accession>A0ABS5HGE5</accession>
<gene>
    <name evidence="3" type="ORF">KDD93_01105</name>
</gene>
<keyword evidence="4" id="KW-1185">Reference proteome</keyword>
<keyword evidence="2" id="KW-0812">Transmembrane</keyword>
<organism evidence="3 4">
    <name type="scientific">Campylobacter anatolicus</name>
    <dbReference type="NCBI Taxonomy" id="2829105"/>
    <lineage>
        <taxon>Bacteria</taxon>
        <taxon>Pseudomonadati</taxon>
        <taxon>Campylobacterota</taxon>
        <taxon>Epsilonproteobacteria</taxon>
        <taxon>Campylobacterales</taxon>
        <taxon>Campylobacteraceae</taxon>
        <taxon>Campylobacter</taxon>
    </lineage>
</organism>
<dbReference type="PANTHER" id="PTHR30441:SF8">
    <property type="entry name" value="DUF748 DOMAIN-CONTAINING PROTEIN"/>
    <property type="match status" value="1"/>
</dbReference>
<feature type="compositionally biased region" description="Polar residues" evidence="1">
    <location>
        <begin position="708"/>
        <end position="725"/>
    </location>
</feature>
<evidence type="ECO:0000313" key="3">
    <source>
        <dbReference type="EMBL" id="MBR8463172.1"/>
    </source>
</evidence>
<keyword evidence="2" id="KW-1133">Transmembrane helix</keyword>
<dbReference type="InterPro" id="IPR008023">
    <property type="entry name" value="DUF748"/>
</dbReference>
<dbReference type="PANTHER" id="PTHR30441">
    <property type="entry name" value="DUF748 DOMAIN-CONTAINING PROTEIN"/>
    <property type="match status" value="1"/>
</dbReference>
<dbReference type="Proteomes" id="UP000682951">
    <property type="component" value="Unassembled WGS sequence"/>
</dbReference>
<keyword evidence="2" id="KW-0472">Membrane</keyword>
<reference evidence="3 4" key="1">
    <citation type="submission" date="2021-04" db="EMBL/GenBank/DDBJ databases">
        <title>Molecular and phenotypic characterization and identification of bacterial isolates recovered from the Anatolian ground squirrels (Spermophilus xanthoprymnus) and which have the potential to form a new species in the Campylobacter genus.</title>
        <authorList>
            <person name="Aydin F."/>
            <person name="Abay S."/>
            <person name="Kayman T."/>
            <person name="Karakaya E."/>
            <person name="Mustak H.K."/>
            <person name="Mustak I.B."/>
            <person name="Bilgin N."/>
            <person name="Duzler A."/>
            <person name="Sahin O."/>
            <person name="Guran O."/>
            <person name="Saticioglu I.B."/>
        </authorList>
    </citation>
    <scope>NUCLEOTIDE SEQUENCE [LARGE SCALE GENOMIC DNA]</scope>
    <source>
        <strain evidence="4">faydin-G24</strain>
    </source>
</reference>
<dbReference type="Pfam" id="PF05359">
    <property type="entry name" value="DUF748"/>
    <property type="match status" value="1"/>
</dbReference>
<comment type="caution">
    <text evidence="3">The sequence shown here is derived from an EMBL/GenBank/DDBJ whole genome shotgun (WGS) entry which is preliminary data.</text>
</comment>
<sequence>MNKNKKLALIISSVFISLTLIYTLFGFFGVPYILKNVVPDKLKDINVSLSISDVKFNPFKFELNITKSELNTTTPLFASDQLDVKLKPFSIFKKLINIDILRINEPRINISRDENATLNLAPFLSQSETNATDKPSSINFALNHTKIINGTFSYTDKSLKKPFHVNFSNINYEISDINTKLNSVGKHNFNSNSSLANKIDWQGGVDLLPLRIYGILNINDFNINPVAISFIDDVNLQIKNSIINTKINYKLTFDDNQTSITLKDSFLNLKDFDMSEGNTSIKLNELNLPDIKFDVNISENKNINLALSSINIKSPNIKSVADISLDEIKFNDINLNANIDKNSSIVLNAGLNSLDINQTSLSQNGINLANIKDINVSELNLNLIDQKIALNLNNISLANLSTNIGKNGKTAIQSVSIARPHLDIDKNISKFNIKAINIENIGATANKNKFANIKDMQIKNITFDLLKTALNIENIDINAPKFSSNLNNNGLNAINELGLSNSKNAKEKSKKSSNTKINQNSTNDFKFNIQNIAVNNADIELMHIFEKQKILHKLDHLNLKISNLSSDFNKAIDANLDMKTSQKLNLNTDAKVKLKPLNIEANVKLSSTNLPHYFSYAKNYLDAELTNGNLSINTKIKYTKDMTADGSAKLEDIELRDAKKHKIFTLKSLDIAKMNFAKNTISLDNVTLESPFIKAHLDEERNFNLSSLVKSDENTQSTHSKTMQKNSKEQNDFKFSMKNFAIENATLDFSDASLFMPFATTITKLSGKLSDIDEKHITNGTFKGIVGKDGFAQITAKLMPYEPKKNTNIKLDFKNIDLVDVTPYSGQFAGYKIAKGKLNLNLLYEVINSKLNGKNFINFDTLTLGEKVDSKDAVNLPLSLAISILSDQDNQINIDLPVEGDLNDPDFKYGGVIWAAIKKLFADITLAPFRLIGSALGIDSSKLDSIDFLANSSELISSESAKIADFIKLTTAKPNMKLTITPTYANIDEIEMKNKKLDEKINADMGKTGKDYINSLKSLVPNEKSEDEEVLREVALRDILLSQDNLIALANDRAKVVVDALIKAGLTDDRITVKEPKSVEAKQDTYVGILMGVGN</sequence>